<organism evidence="1 2">
    <name type="scientific">Linum trigynum</name>
    <dbReference type="NCBI Taxonomy" id="586398"/>
    <lineage>
        <taxon>Eukaryota</taxon>
        <taxon>Viridiplantae</taxon>
        <taxon>Streptophyta</taxon>
        <taxon>Embryophyta</taxon>
        <taxon>Tracheophyta</taxon>
        <taxon>Spermatophyta</taxon>
        <taxon>Magnoliopsida</taxon>
        <taxon>eudicotyledons</taxon>
        <taxon>Gunneridae</taxon>
        <taxon>Pentapetalae</taxon>
        <taxon>rosids</taxon>
        <taxon>fabids</taxon>
        <taxon>Malpighiales</taxon>
        <taxon>Linaceae</taxon>
        <taxon>Linum</taxon>
    </lineage>
</organism>
<gene>
    <name evidence="1" type="ORF">LTRI10_LOCUS39462</name>
</gene>
<sequence>MAALRFSILVECEVIDQIGSKMAVKNELAVLTALKLAFCKQNSPFFYTHPYLEGFKFPTSAQGRCFWVRSMTILTASISSFCSQCLFAWYFTPAL</sequence>
<dbReference type="AlphaFoldDB" id="A0AAV2FLY1"/>
<name>A0AAV2FLY1_9ROSI</name>
<dbReference type="Proteomes" id="UP001497516">
    <property type="component" value="Chromosome 7"/>
</dbReference>
<dbReference type="EMBL" id="OZ034820">
    <property type="protein sequence ID" value="CAL1399273.1"/>
    <property type="molecule type" value="Genomic_DNA"/>
</dbReference>
<accession>A0AAV2FLY1</accession>
<protein>
    <submittedName>
        <fullName evidence="1">Uncharacterized protein</fullName>
    </submittedName>
</protein>
<proteinExistence type="predicted"/>
<keyword evidence="2" id="KW-1185">Reference proteome</keyword>
<reference evidence="1 2" key="1">
    <citation type="submission" date="2024-04" db="EMBL/GenBank/DDBJ databases">
        <authorList>
            <person name="Fracassetti M."/>
        </authorList>
    </citation>
    <scope>NUCLEOTIDE SEQUENCE [LARGE SCALE GENOMIC DNA]</scope>
</reference>
<evidence type="ECO:0000313" key="2">
    <source>
        <dbReference type="Proteomes" id="UP001497516"/>
    </source>
</evidence>
<evidence type="ECO:0000313" key="1">
    <source>
        <dbReference type="EMBL" id="CAL1399273.1"/>
    </source>
</evidence>